<name>A0AA90NZA3_9BACI</name>
<evidence type="ECO:0000313" key="4">
    <source>
        <dbReference type="Proteomes" id="UP001178277"/>
    </source>
</evidence>
<evidence type="ECO:0000259" key="2">
    <source>
        <dbReference type="Pfam" id="PF02120"/>
    </source>
</evidence>
<feature type="domain" description="Flagellar hook-length control protein-like C-terminal" evidence="2">
    <location>
        <begin position="318"/>
        <end position="388"/>
    </location>
</feature>
<dbReference type="Pfam" id="PF02120">
    <property type="entry name" value="Flg_hook"/>
    <property type="match status" value="1"/>
</dbReference>
<comment type="caution">
    <text evidence="3">The sequence shown here is derived from an EMBL/GenBank/DDBJ whole genome shotgun (WGS) entry which is preliminary data.</text>
</comment>
<gene>
    <name evidence="3" type="ORF">Q8G35_06050</name>
</gene>
<dbReference type="Gene3D" id="3.30.750.140">
    <property type="match status" value="1"/>
</dbReference>
<accession>A0AA90NZA3</accession>
<dbReference type="EMBL" id="JAUUTP010000004">
    <property type="protein sequence ID" value="MDP1417968.1"/>
    <property type="molecule type" value="Genomic_DNA"/>
</dbReference>
<dbReference type="InterPro" id="IPR038610">
    <property type="entry name" value="FliK-like_C_sf"/>
</dbReference>
<feature type="region of interest" description="Disordered" evidence="1">
    <location>
        <begin position="397"/>
        <end position="437"/>
    </location>
</feature>
<reference evidence="3" key="1">
    <citation type="submission" date="2023-07" db="EMBL/GenBank/DDBJ databases">
        <title>Murine gut Bacillus species.</title>
        <authorList>
            <person name="Gutman E."/>
            <person name="Hashuel R."/>
            <person name="Litvak Y."/>
        </authorList>
    </citation>
    <scope>NUCLEOTIDE SEQUENCE</scope>
    <source>
        <strain evidence="3">RU283</strain>
    </source>
</reference>
<evidence type="ECO:0000313" key="3">
    <source>
        <dbReference type="EMBL" id="MDP1417968.1"/>
    </source>
</evidence>
<sequence>MNSAINSLLPFTSLGLKVPIMPNQQTNSGFGSVLQSAIGAEPPIPSDMGGITEGRMSVIKDLLGFLKLERLSDTGEGSVAEAPSVNQQDNDLILQILKNASGNDEGALADFFASIEDLDLEQEVDDFSLNPQSLLSANVMDLYTILKKITVLSEEKWHDPLLSGVVNLLKLVKIQNLLSENKDMTQDEAAIQKQMKHLLDGITGKLEKWLSNQSRSKSESEPDQSNTLDKGQTKPIETLKSVFSQLSGSDKVNKVGTVNSGVILQSQDSGKHQGSGMPFLMTKLEQFVLAVTKGEQTVSQEEFVKQFENILSKANFSGTNGINKLLIRLNPEHLGSLRIELIQKDGRVSAKIMATTAQAKDMLENQIHGLKQAFSGQNIQIERIEISQAFNAFNSEKFSHKDADEHNEQQESKEESNDETESEFTGSLADALLNLEV</sequence>
<dbReference type="AlphaFoldDB" id="A0AA90NZA3"/>
<dbReference type="Proteomes" id="UP001178277">
    <property type="component" value="Unassembled WGS sequence"/>
</dbReference>
<dbReference type="CDD" id="cd17470">
    <property type="entry name" value="T3SS_Flik_C"/>
    <property type="match status" value="1"/>
</dbReference>
<dbReference type="InterPro" id="IPR021136">
    <property type="entry name" value="Flagellar_hook_control-like_C"/>
</dbReference>
<protein>
    <submittedName>
        <fullName evidence="3">Flagellar hook-length control protein FliK</fullName>
    </submittedName>
</protein>
<feature type="region of interest" description="Disordered" evidence="1">
    <location>
        <begin position="211"/>
        <end position="232"/>
    </location>
</feature>
<organism evidence="3 4">
    <name type="scientific">Peribacillus simplex</name>
    <dbReference type="NCBI Taxonomy" id="1478"/>
    <lineage>
        <taxon>Bacteria</taxon>
        <taxon>Bacillati</taxon>
        <taxon>Bacillota</taxon>
        <taxon>Bacilli</taxon>
        <taxon>Bacillales</taxon>
        <taxon>Bacillaceae</taxon>
        <taxon>Peribacillus</taxon>
    </lineage>
</organism>
<proteinExistence type="predicted"/>
<evidence type="ECO:0000256" key="1">
    <source>
        <dbReference type="SAM" id="MobiDB-lite"/>
    </source>
</evidence>
<feature type="compositionally biased region" description="Basic and acidic residues" evidence="1">
    <location>
        <begin position="397"/>
        <end position="415"/>
    </location>
</feature>
<keyword evidence="3" id="KW-0282">Flagellum</keyword>
<keyword evidence="3" id="KW-0969">Cilium</keyword>
<dbReference type="RefSeq" id="WP_305159403.1">
    <property type="nucleotide sequence ID" value="NZ_JAUUTP010000004.1"/>
</dbReference>
<keyword evidence="3" id="KW-0966">Cell projection</keyword>